<protein>
    <submittedName>
        <fullName evidence="1">Uncharacterized protein</fullName>
    </submittedName>
</protein>
<sequence>MALNNLNGQLIELWRVADIRLENVSQILQRINQQSSITVTANASGRPSGDVISDIKTQIAKTPFPKGTQFIYLFRRCKESRRCVQQPWFSNAYWDRFGLYGNGKSL</sequence>
<accession>A0A2W5G842</accession>
<dbReference type="EMBL" id="QFOI01000496">
    <property type="protein sequence ID" value="PZP41666.1"/>
    <property type="molecule type" value="Genomic_DNA"/>
</dbReference>
<dbReference type="Gene3D" id="3.30.70.1440">
    <property type="entry name" value="Multidrug efflux transporter AcrB pore domain"/>
    <property type="match status" value="1"/>
</dbReference>
<dbReference type="Gene3D" id="3.30.2090.10">
    <property type="entry name" value="Multidrug efflux transporter AcrB TolC docking domain, DN and DC subdomains"/>
    <property type="match status" value="1"/>
</dbReference>
<name>A0A2W5G842_9SPHI</name>
<comment type="caution">
    <text evidence="1">The sequence shown here is derived from an EMBL/GenBank/DDBJ whole genome shotgun (WGS) entry which is preliminary data.</text>
</comment>
<organism evidence="1 2">
    <name type="scientific">Pseudopedobacter saltans</name>
    <dbReference type="NCBI Taxonomy" id="151895"/>
    <lineage>
        <taxon>Bacteria</taxon>
        <taxon>Pseudomonadati</taxon>
        <taxon>Bacteroidota</taxon>
        <taxon>Sphingobacteriia</taxon>
        <taxon>Sphingobacteriales</taxon>
        <taxon>Sphingobacteriaceae</taxon>
        <taxon>Pseudopedobacter</taxon>
    </lineage>
</organism>
<reference evidence="1 2" key="1">
    <citation type="submission" date="2017-11" db="EMBL/GenBank/DDBJ databases">
        <title>Infants hospitalized years apart are colonized by the same room-sourced microbial strains.</title>
        <authorList>
            <person name="Brooks B."/>
            <person name="Olm M.R."/>
            <person name="Firek B.A."/>
            <person name="Baker R."/>
            <person name="Thomas B.C."/>
            <person name="Morowitz M.J."/>
            <person name="Banfield J.F."/>
        </authorList>
    </citation>
    <scope>NUCLEOTIDE SEQUENCE [LARGE SCALE GENOMIC DNA]</scope>
    <source>
        <strain evidence="1">S2_009_000_R2_76</strain>
    </source>
</reference>
<dbReference type="AlphaFoldDB" id="A0A2W5G842"/>
<dbReference type="InterPro" id="IPR027463">
    <property type="entry name" value="AcrB_DN_DC_subdom"/>
</dbReference>
<dbReference type="Proteomes" id="UP000249645">
    <property type="component" value="Unassembled WGS sequence"/>
</dbReference>
<evidence type="ECO:0000313" key="2">
    <source>
        <dbReference type="Proteomes" id="UP000249645"/>
    </source>
</evidence>
<evidence type="ECO:0000313" key="1">
    <source>
        <dbReference type="EMBL" id="PZP41666.1"/>
    </source>
</evidence>
<proteinExistence type="predicted"/>
<gene>
    <name evidence="1" type="ORF">DI598_17950</name>
</gene>